<sequence>MSHYYEQVAAHAPGLKVLVYEGWSKVDVPITLDDVEDEQERQGDANKKNAKGNAKVIDEEDAMIIDEEWTSTAKDDGILGWCSYVNIFDVCITTYNVLRQDLTVSRAPPKRPRRADVEYSNLDRPSRSPLVMCEWYRVIMGDGDR</sequence>
<dbReference type="InterPro" id="IPR052583">
    <property type="entry name" value="ATP-helicase/E3_Ub-Ligase"/>
</dbReference>
<dbReference type="STRING" id="180088.A0A1J8QIQ2"/>
<comment type="caution">
    <text evidence="1">The sequence shown here is derived from an EMBL/GenBank/DDBJ whole genome shotgun (WGS) entry which is preliminary data.</text>
</comment>
<accession>A0A1J8QIQ2</accession>
<evidence type="ECO:0000313" key="2">
    <source>
        <dbReference type="Proteomes" id="UP000183567"/>
    </source>
</evidence>
<dbReference type="GO" id="GO:0006974">
    <property type="term" value="P:DNA damage response"/>
    <property type="evidence" value="ECO:0007669"/>
    <property type="project" value="TreeGrafter"/>
</dbReference>
<organism evidence="1 2">
    <name type="scientific">Rhizopogon vesiculosus</name>
    <dbReference type="NCBI Taxonomy" id="180088"/>
    <lineage>
        <taxon>Eukaryota</taxon>
        <taxon>Fungi</taxon>
        <taxon>Dikarya</taxon>
        <taxon>Basidiomycota</taxon>
        <taxon>Agaricomycotina</taxon>
        <taxon>Agaricomycetes</taxon>
        <taxon>Agaricomycetidae</taxon>
        <taxon>Boletales</taxon>
        <taxon>Suillineae</taxon>
        <taxon>Rhizopogonaceae</taxon>
        <taxon>Rhizopogon</taxon>
    </lineage>
</organism>
<protein>
    <submittedName>
        <fullName evidence="1">Uncharacterized protein</fullName>
    </submittedName>
</protein>
<dbReference type="GO" id="GO:0005634">
    <property type="term" value="C:nucleus"/>
    <property type="evidence" value="ECO:0007669"/>
    <property type="project" value="TreeGrafter"/>
</dbReference>
<name>A0A1J8QIQ2_9AGAM</name>
<dbReference type="Proteomes" id="UP000183567">
    <property type="component" value="Unassembled WGS sequence"/>
</dbReference>
<proteinExistence type="predicted"/>
<dbReference type="OrthoDB" id="3270232at2759"/>
<dbReference type="GO" id="GO:0000209">
    <property type="term" value="P:protein polyubiquitination"/>
    <property type="evidence" value="ECO:0007669"/>
    <property type="project" value="TreeGrafter"/>
</dbReference>
<reference evidence="1 2" key="1">
    <citation type="submission" date="2016-03" db="EMBL/GenBank/DDBJ databases">
        <title>Comparative genomics of the ectomycorrhizal sister species Rhizopogon vinicolor and Rhizopogon vesiculosus (Basidiomycota: Boletales) reveals a divergence of the mating type B locus.</title>
        <authorList>
            <person name="Mujic A.B."/>
            <person name="Kuo A."/>
            <person name="Tritt A."/>
            <person name="Lipzen A."/>
            <person name="Chen C."/>
            <person name="Johnson J."/>
            <person name="Sharma A."/>
            <person name="Barry K."/>
            <person name="Grigoriev I.V."/>
            <person name="Spatafora J.W."/>
        </authorList>
    </citation>
    <scope>NUCLEOTIDE SEQUENCE [LARGE SCALE GENOMIC DNA]</scope>
    <source>
        <strain evidence="1 2">AM-OR11-056</strain>
    </source>
</reference>
<dbReference type="EMBL" id="LVVM01004245">
    <property type="protein sequence ID" value="OJA13264.1"/>
    <property type="molecule type" value="Genomic_DNA"/>
</dbReference>
<dbReference type="GO" id="GO:0061630">
    <property type="term" value="F:ubiquitin protein ligase activity"/>
    <property type="evidence" value="ECO:0007669"/>
    <property type="project" value="TreeGrafter"/>
</dbReference>
<keyword evidence="2" id="KW-1185">Reference proteome</keyword>
<dbReference type="PANTHER" id="PTHR45865:SF1">
    <property type="entry name" value="E3 UBIQUITIN-PROTEIN LIGASE SHPRH"/>
    <property type="match status" value="1"/>
</dbReference>
<gene>
    <name evidence="1" type="ORF">AZE42_10360</name>
</gene>
<dbReference type="PANTHER" id="PTHR45865">
    <property type="entry name" value="E3 UBIQUITIN-PROTEIN LIGASE SHPRH FAMILY MEMBER"/>
    <property type="match status" value="1"/>
</dbReference>
<dbReference type="AlphaFoldDB" id="A0A1J8QIQ2"/>
<evidence type="ECO:0000313" key="1">
    <source>
        <dbReference type="EMBL" id="OJA13264.1"/>
    </source>
</evidence>